<gene>
    <name evidence="1" type="ORF">COX91_02235</name>
</gene>
<evidence type="ECO:0000313" key="1">
    <source>
        <dbReference type="EMBL" id="PIZ88055.1"/>
    </source>
</evidence>
<name>A0A2M7UW09_9BACT</name>
<sequence length="77" mass="8453">MLKEARTLLLLGMDGIGDVIMTTACLKPIRSAFPEVKIVYAVKNTAAAILDHNPCLDEVIPFDKPFFSGNEIYGKIN</sequence>
<dbReference type="SUPFAM" id="SSF53756">
    <property type="entry name" value="UDP-Glycosyltransferase/glycogen phosphorylase"/>
    <property type="match status" value="1"/>
</dbReference>
<dbReference type="InterPro" id="IPR051199">
    <property type="entry name" value="LPS_LOS_Heptosyltrfase"/>
</dbReference>
<reference evidence="2" key="1">
    <citation type="submission" date="2017-09" db="EMBL/GenBank/DDBJ databases">
        <title>Depth-based differentiation of microbial function through sediment-hosted aquifers and enrichment of novel symbionts in the deep terrestrial subsurface.</title>
        <authorList>
            <person name="Probst A.J."/>
            <person name="Ladd B."/>
            <person name="Jarett J.K."/>
            <person name="Geller-Mcgrath D.E."/>
            <person name="Sieber C.M.K."/>
            <person name="Emerson J.B."/>
            <person name="Anantharaman K."/>
            <person name="Thomas B.C."/>
            <person name="Malmstrom R."/>
            <person name="Stieglmeier M."/>
            <person name="Klingl A."/>
            <person name="Woyke T."/>
            <person name="Ryan C.M."/>
            <person name="Banfield J.F."/>
        </authorList>
    </citation>
    <scope>NUCLEOTIDE SEQUENCE [LARGE SCALE GENOMIC DNA]</scope>
</reference>
<dbReference type="PANTHER" id="PTHR30160">
    <property type="entry name" value="TETRAACYLDISACCHARIDE 4'-KINASE-RELATED"/>
    <property type="match status" value="1"/>
</dbReference>
<dbReference type="GO" id="GO:0009244">
    <property type="term" value="P:lipopolysaccharide core region biosynthetic process"/>
    <property type="evidence" value="ECO:0007669"/>
    <property type="project" value="TreeGrafter"/>
</dbReference>
<evidence type="ECO:0008006" key="3">
    <source>
        <dbReference type="Google" id="ProtNLM"/>
    </source>
</evidence>
<protein>
    <recommendedName>
        <fullName evidence="3">Glycosyltransferase family 9 protein</fullName>
    </recommendedName>
</protein>
<dbReference type="AlphaFoldDB" id="A0A2M7UW09"/>
<comment type="caution">
    <text evidence="1">The sequence shown here is derived from an EMBL/GenBank/DDBJ whole genome shotgun (WGS) entry which is preliminary data.</text>
</comment>
<dbReference type="GO" id="GO:0008713">
    <property type="term" value="F:ADP-heptose-lipopolysaccharide heptosyltransferase activity"/>
    <property type="evidence" value="ECO:0007669"/>
    <property type="project" value="TreeGrafter"/>
</dbReference>
<dbReference type="Gene3D" id="3.40.50.2000">
    <property type="entry name" value="Glycogen Phosphorylase B"/>
    <property type="match status" value="1"/>
</dbReference>
<dbReference type="EMBL" id="PFPA01000053">
    <property type="protein sequence ID" value="PIZ88055.1"/>
    <property type="molecule type" value="Genomic_DNA"/>
</dbReference>
<dbReference type="Proteomes" id="UP000230081">
    <property type="component" value="Unassembled WGS sequence"/>
</dbReference>
<accession>A0A2M7UW09</accession>
<dbReference type="GO" id="GO:0005829">
    <property type="term" value="C:cytosol"/>
    <property type="evidence" value="ECO:0007669"/>
    <property type="project" value="TreeGrafter"/>
</dbReference>
<organism evidence="1 2">
    <name type="scientific">Candidatus Nealsonbacteria bacterium CG_4_10_14_0_2_um_filter_39_15</name>
    <dbReference type="NCBI Taxonomy" id="1974681"/>
    <lineage>
        <taxon>Bacteria</taxon>
        <taxon>Candidatus Nealsoniibacteriota</taxon>
    </lineage>
</organism>
<evidence type="ECO:0000313" key="2">
    <source>
        <dbReference type="Proteomes" id="UP000230081"/>
    </source>
</evidence>
<proteinExistence type="predicted"/>